<proteinExistence type="predicted"/>
<evidence type="ECO:0000313" key="3">
    <source>
        <dbReference type="Proteomes" id="UP000315343"/>
    </source>
</evidence>
<protein>
    <submittedName>
        <fullName evidence="2">Uncharacterized protein</fullName>
    </submittedName>
</protein>
<reference evidence="2 3" key="1">
    <citation type="submission" date="2019-07" db="EMBL/GenBank/DDBJ databases">
        <title>Genomic Encyclopedia of Type Strains, Phase I: the one thousand microbial genomes (KMG-I) project.</title>
        <authorList>
            <person name="Kyrpides N."/>
        </authorList>
    </citation>
    <scope>NUCLEOTIDE SEQUENCE [LARGE SCALE GENOMIC DNA]</scope>
    <source>
        <strain evidence="2 3">DSM 13558</strain>
    </source>
</reference>
<evidence type="ECO:0000256" key="1">
    <source>
        <dbReference type="SAM" id="Phobius"/>
    </source>
</evidence>
<keyword evidence="1" id="KW-0812">Transmembrane</keyword>
<comment type="caution">
    <text evidence="2">The sequence shown here is derived from an EMBL/GenBank/DDBJ whole genome shotgun (WGS) entry which is preliminary data.</text>
</comment>
<accession>A0A562JFJ2</accession>
<gene>
    <name evidence="2" type="ORF">LY60_01398</name>
</gene>
<feature type="transmembrane region" description="Helical" evidence="1">
    <location>
        <begin position="6"/>
        <end position="23"/>
    </location>
</feature>
<name>A0A562JFJ2_9FIRM</name>
<keyword evidence="3" id="KW-1185">Reference proteome</keyword>
<dbReference type="Proteomes" id="UP000315343">
    <property type="component" value="Unassembled WGS sequence"/>
</dbReference>
<keyword evidence="1" id="KW-0472">Membrane</keyword>
<dbReference type="RefSeq" id="WP_145081743.1">
    <property type="nucleotide sequence ID" value="NZ_VLKH01000003.1"/>
</dbReference>
<keyword evidence="1" id="KW-1133">Transmembrane helix</keyword>
<sequence length="150" mass="17461">MLKEIAWRVIIVYLTLVIIFYFSKPYRLGGYEELAITRWDYALEEIEPNKTIISYGVFFTNKSLGNIFIRILKPNYKTEVLNSIEYDNVIMLNKEIVPEEVLEVNWSIIVDKQGLTVKDAKLILTSVGINARVKGEKIIEHEMVGTFNHY</sequence>
<evidence type="ECO:0000313" key="2">
    <source>
        <dbReference type="EMBL" id="TWH81644.1"/>
    </source>
</evidence>
<dbReference type="AlphaFoldDB" id="A0A562JFJ2"/>
<dbReference type="EMBL" id="VLKH01000003">
    <property type="protein sequence ID" value="TWH81644.1"/>
    <property type="molecule type" value="Genomic_DNA"/>
</dbReference>
<organism evidence="2 3">
    <name type="scientific">Sedimentibacter saalensis</name>
    <dbReference type="NCBI Taxonomy" id="130788"/>
    <lineage>
        <taxon>Bacteria</taxon>
        <taxon>Bacillati</taxon>
        <taxon>Bacillota</taxon>
        <taxon>Tissierellia</taxon>
        <taxon>Sedimentibacter</taxon>
    </lineage>
</organism>